<evidence type="ECO:0000313" key="2">
    <source>
        <dbReference type="Proteomes" id="UP000240357"/>
    </source>
</evidence>
<proteinExistence type="predicted"/>
<protein>
    <submittedName>
        <fullName evidence="1">Uncharacterized protein</fullName>
    </submittedName>
</protein>
<sequence>MDDKEKKALERHVAGATVIHKSPFEYITTQQNEKTLTKDFIDKFVNPIYLNLKGLGNKKDILQNEIKEVFKDINSKVVSTLLGDFNWRTRSVGAFFAAIKNLTEFQDEIGRLLLKSEVCYAGTSYCLTLADINNQNSIDYLNQYLAYYLTQNELRFDQGAAMGAIAYLDKQNGTDELKKHLDKWNDFVSDKENWDLKRSIDHFEKNITALKEIKKYAS</sequence>
<name>A0A2T2YHV3_9BACT</name>
<gene>
    <name evidence="1" type="ORF">AHMF7605_17050</name>
</gene>
<dbReference type="Pfam" id="PF19463">
    <property type="entry name" value="DUF6000"/>
    <property type="match status" value="1"/>
</dbReference>
<dbReference type="AlphaFoldDB" id="A0A2T2YHV3"/>
<dbReference type="InterPro" id="IPR046042">
    <property type="entry name" value="DUF6000"/>
</dbReference>
<dbReference type="EMBL" id="PYFT01000001">
    <property type="protein sequence ID" value="PSR55089.1"/>
    <property type="molecule type" value="Genomic_DNA"/>
</dbReference>
<organism evidence="1 2">
    <name type="scientific">Adhaeribacter arboris</name>
    <dbReference type="NCBI Taxonomy" id="2072846"/>
    <lineage>
        <taxon>Bacteria</taxon>
        <taxon>Pseudomonadati</taxon>
        <taxon>Bacteroidota</taxon>
        <taxon>Cytophagia</taxon>
        <taxon>Cytophagales</taxon>
        <taxon>Hymenobacteraceae</taxon>
        <taxon>Adhaeribacter</taxon>
    </lineage>
</organism>
<dbReference type="Proteomes" id="UP000240357">
    <property type="component" value="Unassembled WGS sequence"/>
</dbReference>
<dbReference type="OrthoDB" id="8702693at2"/>
<dbReference type="RefSeq" id="WP_106931267.1">
    <property type="nucleotide sequence ID" value="NZ_PYFT01000001.1"/>
</dbReference>
<accession>A0A2T2YHV3</accession>
<evidence type="ECO:0000313" key="1">
    <source>
        <dbReference type="EMBL" id="PSR55089.1"/>
    </source>
</evidence>
<reference evidence="1 2" key="1">
    <citation type="submission" date="2018-03" db="EMBL/GenBank/DDBJ databases">
        <title>Adhaeribacter sp. HMF7605 Genome sequencing and assembly.</title>
        <authorList>
            <person name="Kang H."/>
            <person name="Kang J."/>
            <person name="Cha I."/>
            <person name="Kim H."/>
            <person name="Joh K."/>
        </authorList>
    </citation>
    <scope>NUCLEOTIDE SEQUENCE [LARGE SCALE GENOMIC DNA]</scope>
    <source>
        <strain evidence="1 2">HMF7605</strain>
    </source>
</reference>
<keyword evidence="2" id="KW-1185">Reference proteome</keyword>
<comment type="caution">
    <text evidence="1">The sequence shown here is derived from an EMBL/GenBank/DDBJ whole genome shotgun (WGS) entry which is preliminary data.</text>
</comment>